<dbReference type="GO" id="GO:0006281">
    <property type="term" value="P:DNA repair"/>
    <property type="evidence" value="ECO:0007669"/>
    <property type="project" value="InterPro"/>
</dbReference>
<dbReference type="InterPro" id="IPR043128">
    <property type="entry name" value="Rev_trsase/Diguanyl_cyclase"/>
</dbReference>
<dbReference type="CDD" id="cd03468">
    <property type="entry name" value="PolY_like"/>
    <property type="match status" value="1"/>
</dbReference>
<evidence type="ECO:0000313" key="4">
    <source>
        <dbReference type="EMBL" id="SKC08769.1"/>
    </source>
</evidence>
<dbReference type="PANTHER" id="PTHR35369">
    <property type="entry name" value="BLR3025 PROTEIN-RELATED"/>
    <property type="match status" value="1"/>
</dbReference>
<evidence type="ECO:0000313" key="5">
    <source>
        <dbReference type="Proteomes" id="UP000190150"/>
    </source>
</evidence>
<reference evidence="5" key="1">
    <citation type="submission" date="2017-02" db="EMBL/GenBank/DDBJ databases">
        <authorList>
            <person name="Varghese N."/>
            <person name="Submissions S."/>
        </authorList>
    </citation>
    <scope>NUCLEOTIDE SEQUENCE [LARGE SCALE GENOMIC DNA]</scope>
    <source>
        <strain evidence="5">DSM 24091</strain>
    </source>
</reference>
<organism evidence="4 5">
    <name type="scientific">Sphingobacterium nematocida</name>
    <dbReference type="NCBI Taxonomy" id="1513896"/>
    <lineage>
        <taxon>Bacteria</taxon>
        <taxon>Pseudomonadati</taxon>
        <taxon>Bacteroidota</taxon>
        <taxon>Sphingobacteriia</taxon>
        <taxon>Sphingobacteriales</taxon>
        <taxon>Sphingobacteriaceae</taxon>
        <taxon>Sphingobacterium</taxon>
    </lineage>
</organism>
<dbReference type="EMBL" id="FUZF01000027">
    <property type="protein sequence ID" value="SKC08769.1"/>
    <property type="molecule type" value="Genomic_DNA"/>
</dbReference>
<dbReference type="Gene3D" id="3.30.70.270">
    <property type="match status" value="1"/>
</dbReference>
<dbReference type="Gene3D" id="3.40.1170.60">
    <property type="match status" value="1"/>
</dbReference>
<evidence type="ECO:0000259" key="3">
    <source>
        <dbReference type="Pfam" id="PF00817"/>
    </source>
</evidence>
<dbReference type="InterPro" id="IPR001126">
    <property type="entry name" value="UmuC"/>
</dbReference>
<evidence type="ECO:0000256" key="1">
    <source>
        <dbReference type="ARBA" id="ARBA00010945"/>
    </source>
</evidence>
<sequence>MPKRYMCIWLPFFGTDRAEKEQPERRKAPFVLTLAQNGRIKIQAANRPALQEGLSCGMVFADAQAILPQLESSTYDYILLSQTLKALGEWCIRFAPIVDLQTPDGIVLDISGCAHLWGGEEKYGNNIIDRLDQGGYQAQAAIADTIGTAWAVARHTQRLSIVPAAQQAQALSGLPPSALRISQQIQQRLHKLGFRYIEEFMHIPKSTLRRRFGDELITRLEQALGTQQEHITSIEPIPIYQERLSCLEPISTNTGIQIALERLLNTLCDRLRKEEKGLRQAVFRGYRIDGNLQSIHIGTGRASCSPSHLFKLFDLKIPNIEPALGIELFVLEATLVENSVLPQEGLWLTKGGQPEIAELLDNIAAKLGPQSIHRFLPSAHHWPERAIEPTVSLDMQPQSSWPNYTLRPLHLLTQPEPIEVMVPLPDYPPALFRHRKKVYKLVKADGPERIEQEWWISSEQPRDYYRVEDEKGARYWLFRSGYYGQGHPKWFLHGYFT</sequence>
<proteinExistence type="inferred from homology"/>
<dbReference type="InterPro" id="IPR043502">
    <property type="entry name" value="DNA/RNA_pol_sf"/>
</dbReference>
<name>A0A1T5GK54_9SPHI</name>
<gene>
    <name evidence="4" type="ORF">SAMN05660841_04131</name>
</gene>
<dbReference type="STRING" id="1513896.SAMN05660841_04131"/>
<dbReference type="InterPro" id="IPR050356">
    <property type="entry name" value="SulA_CellDiv_inhibitor"/>
</dbReference>
<dbReference type="PANTHER" id="PTHR35369:SF2">
    <property type="entry name" value="BLR3025 PROTEIN"/>
    <property type="match status" value="1"/>
</dbReference>
<keyword evidence="5" id="KW-1185">Reference proteome</keyword>
<dbReference type="OrthoDB" id="625722at2"/>
<dbReference type="SUPFAM" id="SSF56672">
    <property type="entry name" value="DNA/RNA polymerases"/>
    <property type="match status" value="1"/>
</dbReference>
<evidence type="ECO:0000256" key="2">
    <source>
        <dbReference type="ARBA" id="ARBA00022763"/>
    </source>
</evidence>
<keyword evidence="2" id="KW-0227">DNA damage</keyword>
<dbReference type="Pfam" id="PF00817">
    <property type="entry name" value="IMS"/>
    <property type="match status" value="1"/>
</dbReference>
<dbReference type="Proteomes" id="UP000190150">
    <property type="component" value="Unassembled WGS sequence"/>
</dbReference>
<protein>
    <submittedName>
        <fullName evidence="4">Protein ImuB</fullName>
    </submittedName>
</protein>
<dbReference type="AlphaFoldDB" id="A0A1T5GK54"/>
<comment type="similarity">
    <text evidence="1">Belongs to the DNA polymerase type-Y family.</text>
</comment>
<accession>A0A1T5GK54</accession>
<feature type="domain" description="UmuC" evidence="3">
    <location>
        <begin position="12"/>
        <end position="152"/>
    </location>
</feature>